<keyword evidence="6 12" id="KW-0479">Metal-binding</keyword>
<dbReference type="EMBL" id="ADBJ01000050">
    <property type="protein sequence ID" value="EFA75891.1"/>
    <property type="molecule type" value="Genomic_DNA"/>
</dbReference>
<organism evidence="14 15">
    <name type="scientific">Heterostelium pallidum (strain ATCC 26659 / Pp 5 / PN500)</name>
    <name type="common">Cellular slime mold</name>
    <name type="synonym">Polysphondylium pallidum</name>
    <dbReference type="NCBI Taxonomy" id="670386"/>
    <lineage>
        <taxon>Eukaryota</taxon>
        <taxon>Amoebozoa</taxon>
        <taxon>Evosea</taxon>
        <taxon>Eumycetozoa</taxon>
        <taxon>Dictyostelia</taxon>
        <taxon>Acytosteliales</taxon>
        <taxon>Acytosteliaceae</taxon>
        <taxon>Heterostelium</taxon>
    </lineage>
</organism>
<dbReference type="AlphaFoldDB" id="D3BR59"/>
<dbReference type="Pfam" id="PF00067">
    <property type="entry name" value="p450"/>
    <property type="match status" value="1"/>
</dbReference>
<proteinExistence type="inferred from homology"/>
<evidence type="ECO:0000256" key="4">
    <source>
        <dbReference type="ARBA" id="ARBA00022617"/>
    </source>
</evidence>
<dbReference type="GO" id="GO:0004497">
    <property type="term" value="F:monooxygenase activity"/>
    <property type="evidence" value="ECO:0007669"/>
    <property type="project" value="UniProtKB-KW"/>
</dbReference>
<dbReference type="FunFam" id="1.10.630.10:FF:000068">
    <property type="entry name" value="Probable cytochrome P450 508A2"/>
    <property type="match status" value="1"/>
</dbReference>
<dbReference type="STRING" id="670386.D3BR59"/>
<keyword evidence="15" id="KW-1185">Reference proteome</keyword>
<dbReference type="PRINTS" id="PR00463">
    <property type="entry name" value="EP450I"/>
</dbReference>
<dbReference type="Proteomes" id="UP000001396">
    <property type="component" value="Unassembled WGS sequence"/>
</dbReference>
<dbReference type="InterPro" id="IPR002401">
    <property type="entry name" value="Cyt_P450_E_grp-I"/>
</dbReference>
<dbReference type="GeneID" id="31365932"/>
<dbReference type="InterPro" id="IPR036396">
    <property type="entry name" value="Cyt_P450_sf"/>
</dbReference>
<evidence type="ECO:0000256" key="3">
    <source>
        <dbReference type="ARBA" id="ARBA00010617"/>
    </source>
</evidence>
<evidence type="ECO:0000256" key="6">
    <source>
        <dbReference type="ARBA" id="ARBA00022723"/>
    </source>
</evidence>
<gene>
    <name evidence="14" type="ORF">PPL_10463</name>
</gene>
<keyword evidence="7" id="KW-1133">Transmembrane helix</keyword>
<evidence type="ECO:0000256" key="2">
    <source>
        <dbReference type="ARBA" id="ARBA00004167"/>
    </source>
</evidence>
<dbReference type="RefSeq" id="XP_020428025.1">
    <property type="nucleotide sequence ID" value="XM_020581238.1"/>
</dbReference>
<name>D3BR59_HETP5</name>
<dbReference type="GO" id="GO:0005506">
    <property type="term" value="F:iron ion binding"/>
    <property type="evidence" value="ECO:0007669"/>
    <property type="project" value="InterPro"/>
</dbReference>
<keyword evidence="5" id="KW-0812">Transmembrane</keyword>
<dbReference type="CDD" id="cd20617">
    <property type="entry name" value="CYP1_2-like"/>
    <property type="match status" value="1"/>
</dbReference>
<evidence type="ECO:0000256" key="9">
    <source>
        <dbReference type="ARBA" id="ARBA00023004"/>
    </source>
</evidence>
<accession>D3BR59</accession>
<evidence type="ECO:0000313" key="14">
    <source>
        <dbReference type="EMBL" id="EFA75891.1"/>
    </source>
</evidence>
<dbReference type="PRINTS" id="PR00385">
    <property type="entry name" value="P450"/>
</dbReference>
<dbReference type="InterPro" id="IPR001128">
    <property type="entry name" value="Cyt_P450"/>
</dbReference>
<evidence type="ECO:0000256" key="8">
    <source>
        <dbReference type="ARBA" id="ARBA00023002"/>
    </source>
</evidence>
<evidence type="ECO:0000313" key="15">
    <source>
        <dbReference type="Proteomes" id="UP000001396"/>
    </source>
</evidence>
<keyword evidence="10 13" id="KW-0503">Monooxygenase</keyword>
<dbReference type="InParanoid" id="D3BR59"/>
<evidence type="ECO:0000256" key="1">
    <source>
        <dbReference type="ARBA" id="ARBA00001971"/>
    </source>
</evidence>
<comment type="subcellular location">
    <subcellularLocation>
        <location evidence="2">Membrane</location>
        <topology evidence="2">Single-pass membrane protein</topology>
    </subcellularLocation>
</comment>
<comment type="similarity">
    <text evidence="3 13">Belongs to the cytochrome P450 family.</text>
</comment>
<dbReference type="Gene3D" id="1.10.630.10">
    <property type="entry name" value="Cytochrome P450"/>
    <property type="match status" value="1"/>
</dbReference>
<dbReference type="SUPFAM" id="SSF48264">
    <property type="entry name" value="Cytochrome P450"/>
    <property type="match status" value="1"/>
</dbReference>
<dbReference type="GO" id="GO:0020037">
    <property type="term" value="F:heme binding"/>
    <property type="evidence" value="ECO:0007669"/>
    <property type="project" value="InterPro"/>
</dbReference>
<dbReference type="GO" id="GO:0016705">
    <property type="term" value="F:oxidoreductase activity, acting on paired donors, with incorporation or reduction of molecular oxygen"/>
    <property type="evidence" value="ECO:0007669"/>
    <property type="project" value="InterPro"/>
</dbReference>
<feature type="binding site" description="axial binding residue" evidence="12">
    <location>
        <position position="439"/>
    </location>
    <ligand>
        <name>heme</name>
        <dbReference type="ChEBI" id="CHEBI:30413"/>
    </ligand>
    <ligandPart>
        <name>Fe</name>
        <dbReference type="ChEBI" id="CHEBI:18248"/>
    </ligandPart>
</feature>
<comment type="cofactor">
    <cofactor evidence="1 12">
        <name>heme</name>
        <dbReference type="ChEBI" id="CHEBI:30413"/>
    </cofactor>
</comment>
<dbReference type="PANTHER" id="PTHR24303">
    <property type="entry name" value="HEME-BINDING MONOOXYGENASE FAMILY"/>
    <property type="match status" value="1"/>
</dbReference>
<dbReference type="GO" id="GO:0016020">
    <property type="term" value="C:membrane"/>
    <property type="evidence" value="ECO:0007669"/>
    <property type="project" value="UniProtKB-SubCell"/>
</dbReference>
<evidence type="ECO:0000256" key="13">
    <source>
        <dbReference type="RuleBase" id="RU000461"/>
    </source>
</evidence>
<dbReference type="PANTHER" id="PTHR24303:SF31">
    <property type="entry name" value="CYTOCHROME P450 307A1-RELATED"/>
    <property type="match status" value="1"/>
</dbReference>
<evidence type="ECO:0000256" key="10">
    <source>
        <dbReference type="ARBA" id="ARBA00023033"/>
    </source>
</evidence>
<evidence type="ECO:0000256" key="5">
    <source>
        <dbReference type="ARBA" id="ARBA00022692"/>
    </source>
</evidence>
<dbReference type="PROSITE" id="PS00086">
    <property type="entry name" value="CYTOCHROME_P450"/>
    <property type="match status" value="1"/>
</dbReference>
<keyword evidence="9 12" id="KW-0408">Iron</keyword>
<keyword evidence="11" id="KW-0472">Membrane</keyword>
<evidence type="ECO:0000256" key="11">
    <source>
        <dbReference type="ARBA" id="ARBA00023136"/>
    </source>
</evidence>
<sequence>MHCCCKLQEKNSNNNNMYALCERLNFSYIFYSFVSKNTKFSSADPKPPGINYPILGSLPYLTKDPHKAITKYTGDEAMLSLWMGDYYTIVVSDPALVKEIWNKNFDIFSGRVLTPLGKILSGSGKNILTSDYENWKPIRSHVSTSFTKTKLKQLNNIVEDHTRQFVNCLKSFEKSGLPLEPNPYLKKFSMNIILMIVFSKQIPYEESVSEGVAAELISSIEDIFKQTSQGTVLNFLHIFAPVFYLMRNKVAANFNRCKNFIEEQIYKEKLKDFDPKNPKDLFEELMIEFNDTDTVLRIATDLLLGGTDTTSTTMHWFLWHMANYPEIQEKMYQEIVEASGKSTFVTNEYRPKTPYFLAVLKEIMRIKPTAPLGLNRRCDQDIVIGGYFIPKGTQMLTNQYGIMRNEKYFPKADQFLPERFMNDQTNDAWIPFGIGQRNCIGLNLAMDELYIGCTNILMNFKISSYNGKPIPDEEVFGVCLYPKEYQLRLESR</sequence>
<dbReference type="OMA" id="FMFEGDD"/>
<evidence type="ECO:0000256" key="12">
    <source>
        <dbReference type="PIRSR" id="PIRSR602401-1"/>
    </source>
</evidence>
<keyword evidence="4 12" id="KW-0349">Heme</keyword>
<comment type="caution">
    <text evidence="14">The sequence shown here is derived from an EMBL/GenBank/DDBJ whole genome shotgun (WGS) entry which is preliminary data.</text>
</comment>
<protein>
    <submittedName>
        <fullName evidence="14">Cytochrome P450 family protein</fullName>
    </submittedName>
</protein>
<evidence type="ECO:0000256" key="7">
    <source>
        <dbReference type="ARBA" id="ARBA00022989"/>
    </source>
</evidence>
<keyword evidence="8 13" id="KW-0560">Oxidoreductase</keyword>
<reference evidence="14 15" key="1">
    <citation type="journal article" date="2011" name="Genome Res.">
        <title>Phylogeny-wide analysis of social amoeba genomes highlights ancient origins for complex intercellular communication.</title>
        <authorList>
            <person name="Heidel A.J."/>
            <person name="Lawal H.M."/>
            <person name="Felder M."/>
            <person name="Schilde C."/>
            <person name="Helps N.R."/>
            <person name="Tunggal B."/>
            <person name="Rivero F."/>
            <person name="John U."/>
            <person name="Schleicher M."/>
            <person name="Eichinger L."/>
            <person name="Platzer M."/>
            <person name="Noegel A.A."/>
            <person name="Schaap P."/>
            <person name="Gloeckner G."/>
        </authorList>
    </citation>
    <scope>NUCLEOTIDE SEQUENCE [LARGE SCALE GENOMIC DNA]</scope>
    <source>
        <strain evidence="15">ATCC 26659 / Pp 5 / PN500</strain>
    </source>
</reference>
<dbReference type="InterPro" id="IPR017972">
    <property type="entry name" value="Cyt_P450_CS"/>
</dbReference>